<dbReference type="EMBL" id="DS547124">
    <property type="protein sequence ID" value="EDR03420.1"/>
    <property type="molecule type" value="Genomic_DNA"/>
</dbReference>
<gene>
    <name evidence="1" type="ORF">LACBIDRAFT_331520</name>
</gene>
<dbReference type="InParanoid" id="B0DPQ6"/>
<evidence type="ECO:0000313" key="1">
    <source>
        <dbReference type="EMBL" id="EDR03420.1"/>
    </source>
</evidence>
<reference evidence="1 2" key="1">
    <citation type="journal article" date="2008" name="Nature">
        <title>The genome of Laccaria bicolor provides insights into mycorrhizal symbiosis.</title>
        <authorList>
            <person name="Martin F."/>
            <person name="Aerts A."/>
            <person name="Ahren D."/>
            <person name="Brun A."/>
            <person name="Danchin E.G.J."/>
            <person name="Duchaussoy F."/>
            <person name="Gibon J."/>
            <person name="Kohler A."/>
            <person name="Lindquist E."/>
            <person name="Pereda V."/>
            <person name="Salamov A."/>
            <person name="Shapiro H.J."/>
            <person name="Wuyts J."/>
            <person name="Blaudez D."/>
            <person name="Buee M."/>
            <person name="Brokstein P."/>
            <person name="Canbaeck B."/>
            <person name="Cohen D."/>
            <person name="Courty P.E."/>
            <person name="Coutinho P.M."/>
            <person name="Delaruelle C."/>
            <person name="Detter J.C."/>
            <person name="Deveau A."/>
            <person name="DiFazio S."/>
            <person name="Duplessis S."/>
            <person name="Fraissinet-Tachet L."/>
            <person name="Lucic E."/>
            <person name="Frey-Klett P."/>
            <person name="Fourrey C."/>
            <person name="Feussner I."/>
            <person name="Gay G."/>
            <person name="Grimwood J."/>
            <person name="Hoegger P.J."/>
            <person name="Jain P."/>
            <person name="Kilaru S."/>
            <person name="Labbe J."/>
            <person name="Lin Y.C."/>
            <person name="Legue V."/>
            <person name="Le Tacon F."/>
            <person name="Marmeisse R."/>
            <person name="Melayah D."/>
            <person name="Montanini B."/>
            <person name="Muratet M."/>
            <person name="Nehls U."/>
            <person name="Niculita-Hirzel H."/>
            <person name="Oudot-Le Secq M.P."/>
            <person name="Peter M."/>
            <person name="Quesneville H."/>
            <person name="Rajashekar B."/>
            <person name="Reich M."/>
            <person name="Rouhier N."/>
            <person name="Schmutz J."/>
            <person name="Yin T."/>
            <person name="Chalot M."/>
            <person name="Henrissat B."/>
            <person name="Kuees U."/>
            <person name="Lucas S."/>
            <person name="Van de Peer Y."/>
            <person name="Podila G.K."/>
            <person name="Polle A."/>
            <person name="Pukkila P.J."/>
            <person name="Richardson P.M."/>
            <person name="Rouze P."/>
            <person name="Sanders I.R."/>
            <person name="Stajich J.E."/>
            <person name="Tunlid A."/>
            <person name="Tuskan G."/>
            <person name="Grigoriev I.V."/>
        </authorList>
    </citation>
    <scope>NUCLEOTIDE SEQUENCE [LARGE SCALE GENOMIC DNA]</scope>
    <source>
        <strain evidence="2">S238N-H82 / ATCC MYA-4686</strain>
    </source>
</reference>
<proteinExistence type="predicted"/>
<protein>
    <submittedName>
        <fullName evidence="1">Predicted protein</fullName>
    </submittedName>
</protein>
<organism evidence="2">
    <name type="scientific">Laccaria bicolor (strain S238N-H82 / ATCC MYA-4686)</name>
    <name type="common">Bicoloured deceiver</name>
    <name type="synonym">Laccaria laccata var. bicolor</name>
    <dbReference type="NCBI Taxonomy" id="486041"/>
    <lineage>
        <taxon>Eukaryota</taxon>
        <taxon>Fungi</taxon>
        <taxon>Dikarya</taxon>
        <taxon>Basidiomycota</taxon>
        <taxon>Agaricomycotina</taxon>
        <taxon>Agaricomycetes</taxon>
        <taxon>Agaricomycetidae</taxon>
        <taxon>Agaricales</taxon>
        <taxon>Agaricineae</taxon>
        <taxon>Hydnangiaceae</taxon>
        <taxon>Laccaria</taxon>
    </lineage>
</organism>
<dbReference type="HOGENOM" id="CLU_1402666_0_0_1"/>
<dbReference type="RefSeq" id="XP_001885876.1">
    <property type="nucleotide sequence ID" value="XM_001885841.1"/>
</dbReference>
<dbReference type="Proteomes" id="UP000001194">
    <property type="component" value="Unassembled WGS sequence"/>
</dbReference>
<dbReference type="KEGG" id="lbc:LACBIDRAFT_331520"/>
<evidence type="ECO:0000313" key="2">
    <source>
        <dbReference type="Proteomes" id="UP000001194"/>
    </source>
</evidence>
<sequence length="194" mass="21498">MYGTTTNPFARTSCHCRSLNIGDTNHLTPSLHHGQRPKDAHCNLSIAAGLVHRHARSVMKITLPNTTKQIFEKSVVQSIMQMTVNQGGAGLGIPYQDPVICLTLVSHILCITPLRQSHLPLMRRALPSVVAVYPHQILICKQGVRDTLVPSKMCGTCASTPEFCLHDLYKTQGNHSQMMSYYYIWCCTILGPIS</sequence>
<name>B0DPQ6_LACBS</name>
<keyword evidence="2" id="KW-1185">Reference proteome</keyword>
<dbReference type="AlphaFoldDB" id="B0DPQ6"/>
<accession>B0DPQ6</accession>
<dbReference type="GeneID" id="6081505"/>